<evidence type="ECO:0000313" key="2">
    <source>
        <dbReference type="Proteomes" id="UP000030649"/>
    </source>
</evidence>
<name>U1MMC0_9EURY</name>
<dbReference type="Proteomes" id="UP000030649">
    <property type="component" value="Unassembled WGS sequence"/>
</dbReference>
<dbReference type="EMBL" id="KE356560">
    <property type="protein sequence ID" value="ERG90864.1"/>
    <property type="molecule type" value="Genomic_DNA"/>
</dbReference>
<proteinExistence type="predicted"/>
<sequence>MCDAAYRREVGKMIINIDHPIVVAIQCLLFESKSKRAHTGVPAELSVNVCVGSERNSAQSATDC</sequence>
<organism evidence="1 2">
    <name type="scientific">Haloquadratum walsbyi J07HQW1</name>
    <dbReference type="NCBI Taxonomy" id="1238424"/>
    <lineage>
        <taxon>Archaea</taxon>
        <taxon>Methanobacteriati</taxon>
        <taxon>Methanobacteriota</taxon>
        <taxon>Stenosarchaea group</taxon>
        <taxon>Halobacteria</taxon>
        <taxon>Halobacteriales</taxon>
        <taxon>Haloferacaceae</taxon>
        <taxon>Haloquadratum</taxon>
    </lineage>
</organism>
<evidence type="ECO:0000313" key="1">
    <source>
        <dbReference type="EMBL" id="ERG90864.1"/>
    </source>
</evidence>
<gene>
    <name evidence="1" type="ORF">J07HQW1_00892</name>
</gene>
<reference evidence="1 2" key="1">
    <citation type="journal article" date="2013" name="PLoS ONE">
        <title>Assembly-driven community genomics of a hypersaline microbial ecosystem.</title>
        <authorList>
            <person name="Podell S."/>
            <person name="Ugalde J.A."/>
            <person name="Narasingarao P."/>
            <person name="Banfield J.F."/>
            <person name="Heidelberg K.B."/>
            <person name="Allen E.E."/>
        </authorList>
    </citation>
    <scope>NUCLEOTIDE SEQUENCE [LARGE SCALE GENOMIC DNA]</scope>
    <source>
        <strain evidence="2">J07HQW1</strain>
    </source>
</reference>
<accession>U1MMC0</accession>
<protein>
    <submittedName>
        <fullName evidence="1">Uncharacterized protein</fullName>
    </submittedName>
</protein>
<dbReference type="AlphaFoldDB" id="U1MMC0"/>
<dbReference type="HOGENOM" id="CLU_2857046_0_0_2"/>